<keyword evidence="4" id="KW-0677">Repeat</keyword>
<dbReference type="EMBL" id="QIBX01000006">
    <property type="protein sequence ID" value="RNL40497.1"/>
    <property type="molecule type" value="Genomic_DNA"/>
</dbReference>
<evidence type="ECO:0000256" key="2">
    <source>
        <dbReference type="ARBA" id="ARBA00022485"/>
    </source>
</evidence>
<name>A0A3N0B050_9ACTN</name>
<dbReference type="Proteomes" id="UP000269591">
    <property type="component" value="Unassembled WGS sequence"/>
</dbReference>
<protein>
    <submittedName>
        <fullName evidence="9">4Fe-4S ferredoxin</fullName>
    </submittedName>
</protein>
<evidence type="ECO:0000259" key="8">
    <source>
        <dbReference type="PROSITE" id="PS51379"/>
    </source>
</evidence>
<dbReference type="InterPro" id="IPR050954">
    <property type="entry name" value="ET_IronSulfur_Cluster-Binding"/>
</dbReference>
<keyword evidence="7" id="KW-0411">Iron-sulfur</keyword>
<organism evidence="9 10">
    <name type="scientific">Slackia equolifaciens</name>
    <dbReference type="NCBI Taxonomy" id="498718"/>
    <lineage>
        <taxon>Bacteria</taxon>
        <taxon>Bacillati</taxon>
        <taxon>Actinomycetota</taxon>
        <taxon>Coriobacteriia</taxon>
        <taxon>Eggerthellales</taxon>
        <taxon>Eggerthellaceae</taxon>
        <taxon>Slackia</taxon>
    </lineage>
</organism>
<dbReference type="GO" id="GO:0046872">
    <property type="term" value="F:metal ion binding"/>
    <property type="evidence" value="ECO:0007669"/>
    <property type="project" value="UniProtKB-KW"/>
</dbReference>
<evidence type="ECO:0000256" key="1">
    <source>
        <dbReference type="ARBA" id="ARBA00022448"/>
    </source>
</evidence>
<evidence type="ECO:0000256" key="5">
    <source>
        <dbReference type="ARBA" id="ARBA00022982"/>
    </source>
</evidence>
<dbReference type="PROSITE" id="PS00198">
    <property type="entry name" value="4FE4S_FER_1"/>
    <property type="match status" value="1"/>
</dbReference>
<dbReference type="AlphaFoldDB" id="A0A3N0B050"/>
<dbReference type="Gene3D" id="3.30.70.20">
    <property type="match status" value="2"/>
</dbReference>
<keyword evidence="10" id="KW-1185">Reference proteome</keyword>
<evidence type="ECO:0000256" key="4">
    <source>
        <dbReference type="ARBA" id="ARBA00022737"/>
    </source>
</evidence>
<dbReference type="Pfam" id="PF12800">
    <property type="entry name" value="Fer4_4"/>
    <property type="match status" value="1"/>
</dbReference>
<evidence type="ECO:0000256" key="3">
    <source>
        <dbReference type="ARBA" id="ARBA00022723"/>
    </source>
</evidence>
<feature type="domain" description="4Fe-4S ferredoxin-type" evidence="8">
    <location>
        <begin position="82"/>
        <end position="111"/>
    </location>
</feature>
<gene>
    <name evidence="9" type="ORF">DMP06_05040</name>
</gene>
<dbReference type="SUPFAM" id="SSF54862">
    <property type="entry name" value="4Fe-4S ferredoxins"/>
    <property type="match status" value="1"/>
</dbReference>
<feature type="domain" description="4Fe-4S ferredoxin-type" evidence="8">
    <location>
        <begin position="4"/>
        <end position="34"/>
    </location>
</feature>
<keyword evidence="1" id="KW-0813">Transport</keyword>
<evidence type="ECO:0000313" key="10">
    <source>
        <dbReference type="Proteomes" id="UP000269591"/>
    </source>
</evidence>
<sequence length="192" mass="21099">MAKMGYYFNQTACIGCKTCQIACKDKNDLRVGLLFRHVRHFEVGKYPNARAYHHSSTCNHCESPACVAACPNGSMYIDDADGTVQHDYSKCIGCQYCVQACPYGVPTYDEELGQAIKCDACIELRANGEQPACVAACPMRALEFGPIAELEEKHPDAVRTIAILPEPTQTHPCTIIDAKNSALDPDYVEVML</sequence>
<evidence type="ECO:0000256" key="6">
    <source>
        <dbReference type="ARBA" id="ARBA00023004"/>
    </source>
</evidence>
<keyword evidence="5" id="KW-0249">Electron transport</keyword>
<comment type="caution">
    <text evidence="9">The sequence shown here is derived from an EMBL/GenBank/DDBJ whole genome shotgun (WGS) entry which is preliminary data.</text>
</comment>
<dbReference type="PROSITE" id="PS51379">
    <property type="entry name" value="4FE4S_FER_2"/>
    <property type="match status" value="3"/>
</dbReference>
<reference evidence="10" key="1">
    <citation type="submission" date="2018-05" db="EMBL/GenBank/DDBJ databases">
        <title>Genome Sequencing of selected type strains of the family Eggerthellaceae.</title>
        <authorList>
            <person name="Danylec N."/>
            <person name="Stoll D.A."/>
            <person name="Doetsch A."/>
            <person name="Huch M."/>
        </authorList>
    </citation>
    <scope>NUCLEOTIDE SEQUENCE [LARGE SCALE GENOMIC DNA]</scope>
    <source>
        <strain evidence="10">DSM 24851</strain>
    </source>
</reference>
<dbReference type="PANTHER" id="PTHR43177:SF5">
    <property type="entry name" value="ANAEROBIC DIMETHYL SULFOXIDE REDUCTASE CHAIN B-RELATED"/>
    <property type="match status" value="1"/>
</dbReference>
<accession>A0A3N0B050</accession>
<proteinExistence type="predicted"/>
<keyword evidence="6" id="KW-0408">Iron</keyword>
<dbReference type="CDD" id="cd16371">
    <property type="entry name" value="DMSOR_beta_like"/>
    <property type="match status" value="1"/>
</dbReference>
<evidence type="ECO:0000313" key="9">
    <source>
        <dbReference type="EMBL" id="RNL40497.1"/>
    </source>
</evidence>
<dbReference type="RefSeq" id="WP_123208649.1">
    <property type="nucleotide sequence ID" value="NZ_JBHTHO010000005.1"/>
</dbReference>
<keyword evidence="2" id="KW-0004">4Fe-4S</keyword>
<evidence type="ECO:0000256" key="7">
    <source>
        <dbReference type="ARBA" id="ARBA00023014"/>
    </source>
</evidence>
<dbReference type="GO" id="GO:0051539">
    <property type="term" value="F:4 iron, 4 sulfur cluster binding"/>
    <property type="evidence" value="ECO:0007669"/>
    <property type="project" value="UniProtKB-KW"/>
</dbReference>
<dbReference type="OrthoDB" id="9779457at2"/>
<dbReference type="PANTHER" id="PTHR43177">
    <property type="entry name" value="PROTEIN NRFC"/>
    <property type="match status" value="1"/>
</dbReference>
<dbReference type="InterPro" id="IPR017896">
    <property type="entry name" value="4Fe4S_Fe-S-bd"/>
</dbReference>
<keyword evidence="3" id="KW-0479">Metal-binding</keyword>
<feature type="domain" description="4Fe-4S ferredoxin-type" evidence="8">
    <location>
        <begin position="49"/>
        <end position="80"/>
    </location>
</feature>
<dbReference type="Pfam" id="PF13247">
    <property type="entry name" value="Fer4_11"/>
    <property type="match status" value="1"/>
</dbReference>
<dbReference type="InterPro" id="IPR017900">
    <property type="entry name" value="4Fe4S_Fe_S_CS"/>
</dbReference>